<accession>A0A9D1SNV2</accession>
<feature type="transmembrane region" description="Helical" evidence="1">
    <location>
        <begin position="111"/>
        <end position="131"/>
    </location>
</feature>
<dbReference type="PROSITE" id="PS51257">
    <property type="entry name" value="PROKAR_LIPOPROTEIN"/>
    <property type="match status" value="1"/>
</dbReference>
<feature type="transmembrane region" description="Helical" evidence="1">
    <location>
        <begin position="12"/>
        <end position="32"/>
    </location>
</feature>
<comment type="caution">
    <text evidence="2">The sequence shown here is derived from an EMBL/GenBank/DDBJ whole genome shotgun (WGS) entry which is preliminary data.</text>
</comment>
<feature type="transmembrane region" description="Helical" evidence="1">
    <location>
        <begin position="143"/>
        <end position="162"/>
    </location>
</feature>
<feature type="transmembrane region" description="Helical" evidence="1">
    <location>
        <begin position="263"/>
        <end position="283"/>
    </location>
</feature>
<keyword evidence="1" id="KW-1133">Transmembrane helix</keyword>
<reference evidence="2" key="2">
    <citation type="journal article" date="2021" name="PeerJ">
        <title>Extensive microbial diversity within the chicken gut microbiome revealed by metagenomics and culture.</title>
        <authorList>
            <person name="Gilroy R."/>
            <person name="Ravi A."/>
            <person name="Getino M."/>
            <person name="Pursley I."/>
            <person name="Horton D.L."/>
            <person name="Alikhan N.F."/>
            <person name="Baker D."/>
            <person name="Gharbi K."/>
            <person name="Hall N."/>
            <person name="Watson M."/>
            <person name="Adriaenssens E.M."/>
            <person name="Foster-Nyarko E."/>
            <person name="Jarju S."/>
            <person name="Secka A."/>
            <person name="Antonio M."/>
            <person name="Oren A."/>
            <person name="Chaudhuri R.R."/>
            <person name="La Ragione R."/>
            <person name="Hildebrand F."/>
            <person name="Pallen M.J."/>
        </authorList>
    </citation>
    <scope>NUCLEOTIDE SEQUENCE</scope>
    <source>
        <strain evidence="2">CHK176-6737</strain>
    </source>
</reference>
<evidence type="ECO:0000313" key="2">
    <source>
        <dbReference type="EMBL" id="HIU68931.1"/>
    </source>
</evidence>
<keyword evidence="1" id="KW-0472">Membrane</keyword>
<proteinExistence type="predicted"/>
<gene>
    <name evidence="2" type="ORF">IAD23_03100</name>
</gene>
<protein>
    <submittedName>
        <fullName evidence="2">Uncharacterized protein</fullName>
    </submittedName>
</protein>
<feature type="transmembrane region" description="Helical" evidence="1">
    <location>
        <begin position="174"/>
        <end position="192"/>
    </location>
</feature>
<dbReference type="AlphaFoldDB" id="A0A9D1SNV2"/>
<keyword evidence="1" id="KW-0812">Transmembrane</keyword>
<sequence length="307" mass="34200">MKNDGTKQTSLLESKALCVSLLLMALVFNVIFGCLRNPLGEDNTISWIGYDHPFGFIVWGTLTAAAFYVSISRIYRRYNYSGKLGTAALHIAPFMAATFVFINDWGWEHVIHWIGAIGFIALNGAALLLFFLHNFKKHISYKITTFAVAAMLLAMLVILLTIGKSGLLELVPIWISMILLILINTTDIYPVVNEPAPAKLEVKDLKKAEKLAWGLGIFGAHEFYQNNYPQAIGHFLTTYIGVLIFLERFIGMGVHNNLSGEYAWTYIATGLAIVLGSVAWAFCDASDLRRAQKTNRVTKEKKETTAL</sequence>
<evidence type="ECO:0000313" key="3">
    <source>
        <dbReference type="Proteomes" id="UP000824125"/>
    </source>
</evidence>
<feature type="transmembrane region" description="Helical" evidence="1">
    <location>
        <begin position="87"/>
        <end position="105"/>
    </location>
</feature>
<name>A0A9D1SNV2_9FIRM</name>
<dbReference type="Proteomes" id="UP000824125">
    <property type="component" value="Unassembled WGS sequence"/>
</dbReference>
<reference evidence="2" key="1">
    <citation type="submission" date="2020-10" db="EMBL/GenBank/DDBJ databases">
        <authorList>
            <person name="Gilroy R."/>
        </authorList>
    </citation>
    <scope>NUCLEOTIDE SEQUENCE</scope>
    <source>
        <strain evidence="2">CHK176-6737</strain>
    </source>
</reference>
<feature type="transmembrane region" description="Helical" evidence="1">
    <location>
        <begin position="52"/>
        <end position="75"/>
    </location>
</feature>
<organism evidence="2 3">
    <name type="scientific">Candidatus Scybalenecus merdavium</name>
    <dbReference type="NCBI Taxonomy" id="2840939"/>
    <lineage>
        <taxon>Bacteria</taxon>
        <taxon>Bacillati</taxon>
        <taxon>Bacillota</taxon>
        <taxon>Clostridia</taxon>
        <taxon>Eubacteriales</taxon>
        <taxon>Oscillospiraceae</taxon>
        <taxon>Oscillospiraceae incertae sedis</taxon>
        <taxon>Candidatus Scybalenecus</taxon>
    </lineage>
</organism>
<dbReference type="EMBL" id="DVNM01000016">
    <property type="protein sequence ID" value="HIU68931.1"/>
    <property type="molecule type" value="Genomic_DNA"/>
</dbReference>
<evidence type="ECO:0000256" key="1">
    <source>
        <dbReference type="SAM" id="Phobius"/>
    </source>
</evidence>
<feature type="transmembrane region" description="Helical" evidence="1">
    <location>
        <begin position="231"/>
        <end position="251"/>
    </location>
</feature>